<dbReference type="Proteomes" id="UP001143910">
    <property type="component" value="Unassembled WGS sequence"/>
</dbReference>
<gene>
    <name evidence="1" type="ORF">NQ176_g10526</name>
</gene>
<keyword evidence="2" id="KW-1185">Reference proteome</keyword>
<dbReference type="EMBL" id="JANJQO010002913">
    <property type="protein sequence ID" value="KAJ2965622.1"/>
    <property type="molecule type" value="Genomic_DNA"/>
</dbReference>
<accession>A0ACC1MF22</accession>
<reference evidence="1" key="1">
    <citation type="submission" date="2022-08" db="EMBL/GenBank/DDBJ databases">
        <title>Genome Sequence of Lecanicillium fungicola.</title>
        <authorList>
            <person name="Buettner E."/>
        </authorList>
    </citation>
    <scope>NUCLEOTIDE SEQUENCE</scope>
    <source>
        <strain evidence="1">Babe33</strain>
    </source>
</reference>
<evidence type="ECO:0000313" key="1">
    <source>
        <dbReference type="EMBL" id="KAJ2965622.1"/>
    </source>
</evidence>
<proteinExistence type="predicted"/>
<protein>
    <submittedName>
        <fullName evidence="1">Uncharacterized protein</fullName>
    </submittedName>
</protein>
<organism evidence="1 2">
    <name type="scientific">Zarea fungicola</name>
    <dbReference type="NCBI Taxonomy" id="93591"/>
    <lineage>
        <taxon>Eukaryota</taxon>
        <taxon>Fungi</taxon>
        <taxon>Dikarya</taxon>
        <taxon>Ascomycota</taxon>
        <taxon>Pezizomycotina</taxon>
        <taxon>Sordariomycetes</taxon>
        <taxon>Hypocreomycetidae</taxon>
        <taxon>Hypocreales</taxon>
        <taxon>Cordycipitaceae</taxon>
        <taxon>Zarea</taxon>
    </lineage>
</organism>
<name>A0ACC1MF22_9HYPO</name>
<comment type="caution">
    <text evidence="1">The sequence shown here is derived from an EMBL/GenBank/DDBJ whole genome shotgun (WGS) entry which is preliminary data.</text>
</comment>
<evidence type="ECO:0000313" key="2">
    <source>
        <dbReference type="Proteomes" id="UP001143910"/>
    </source>
</evidence>
<sequence>MATQKMSTFAQFTKWLRKKQIQIEVTFAVYMFTPWEKFAFYSIVFLLFSLTFIAAVLYLPHHVSILAGRAWYYINGESVDVSASAREVVREVLTSGILPAVTKGAVDTPPAKAEL</sequence>